<organism evidence="4 5">
    <name type="scientific">Ditylenchus dipsaci</name>
    <dbReference type="NCBI Taxonomy" id="166011"/>
    <lineage>
        <taxon>Eukaryota</taxon>
        <taxon>Metazoa</taxon>
        <taxon>Ecdysozoa</taxon>
        <taxon>Nematoda</taxon>
        <taxon>Chromadorea</taxon>
        <taxon>Rhabditida</taxon>
        <taxon>Tylenchina</taxon>
        <taxon>Tylenchomorpha</taxon>
        <taxon>Sphaerularioidea</taxon>
        <taxon>Anguinidae</taxon>
        <taxon>Anguininae</taxon>
        <taxon>Ditylenchus</taxon>
    </lineage>
</organism>
<name>A0A915EGB1_9BILA</name>
<accession>A0A915EGB1</accession>
<keyword evidence="3" id="KW-0732">Signal</keyword>
<evidence type="ECO:0000256" key="2">
    <source>
        <dbReference type="SAM" id="Phobius"/>
    </source>
</evidence>
<dbReference type="Proteomes" id="UP000887574">
    <property type="component" value="Unplaced"/>
</dbReference>
<evidence type="ECO:0000256" key="1">
    <source>
        <dbReference type="SAM" id="MobiDB-lite"/>
    </source>
</evidence>
<proteinExistence type="predicted"/>
<sequence length="868" mass="96095">MYIRAWACMTCNVPARQIFRASRSSNFYLWLLLMMLCMTSKKPSKNCGPFQGQERFYSVISEVLHNNLNKNIVDVIQYIMSPGIVIPCLLLLLLIIYFLVLLVSGLRAANSDLSKQLTHERTEEKKKIFELAGGGRKRHSNFNFSHHRPSDYKLNGSTGRGGSSNSRSGRESGSETRQGGQARGDTASSGGNRSSVRSWHGIEADHGRGAPDGASFSPNTPHRYQKRNNRRHGAGDSRYPYHHSSDDQLHSPPSKSPISPGQSRHLTFLPSLQSVNEDEVDEEEAATTQQTVLLKENPEEDPMRGSQMDKSKSSKSSSSTEVVDDAPIPFTWRQRFMVCVGLADPDKLDRERAQEMLKRAVKAQKAKQAEKGQEDIETGARRSRSGSAAVKGKARELYSDVPLLQQPKRSPRPSPLMLMEEADYSIPTDEEADDEAEDAFPRSPYHSDNETMIHRPEAIRHSNSPASSIPSQPPKAYSQWLEPPSSSAARRSISLSEKKHLKTPATYEPLTDVASEASPIPARARPTDEFQQAQLSPEKRYPMRDPQHRGMRIPPEPPRHRRPEEQQQPQKYMQREAPGNRGRPQGLLQHRYPEDEEIMQPGSSGLDRAEGSSARMHWSDATRPPSEDSNSFRDPTPSESREPEMYFGLEETPSPYYVSNADTPGGVISESFHYADPRLSYANPYSSYAAAMCSPLSSSDFNGASVHQPVPLLPAAIARQTPSSSESPQRRIGPPPVSTTFPAERFFVTDARMTDQPISPLLPYRASRPSDEGSTSGRGTMPPGYTTSPSGSSPEFGRPKFRISSSPTRKQSERESSGDPSVRRFNIRQKSGLTGSPGGISRVSAAATQQPQSPPCSPPEACSQQTTV</sequence>
<feature type="compositionally biased region" description="Basic and acidic residues" evidence="1">
    <location>
        <begin position="367"/>
        <end position="380"/>
    </location>
</feature>
<feature type="region of interest" description="Disordered" evidence="1">
    <location>
        <begin position="139"/>
        <end position="326"/>
    </location>
</feature>
<feature type="compositionally biased region" description="Basic and acidic residues" evidence="1">
    <location>
        <begin position="445"/>
        <end position="460"/>
    </location>
</feature>
<feature type="compositionally biased region" description="Acidic residues" evidence="1">
    <location>
        <begin position="420"/>
        <end position="438"/>
    </location>
</feature>
<keyword evidence="2" id="KW-1133">Transmembrane helix</keyword>
<feature type="compositionally biased region" description="Basic residues" evidence="1">
    <location>
        <begin position="223"/>
        <end position="232"/>
    </location>
</feature>
<dbReference type="InterPro" id="IPR038900">
    <property type="entry name" value="TMC"/>
</dbReference>
<feature type="signal peptide" evidence="3">
    <location>
        <begin position="1"/>
        <end position="41"/>
    </location>
</feature>
<feature type="compositionally biased region" description="Basic and acidic residues" evidence="1">
    <location>
        <begin position="301"/>
        <end position="312"/>
    </location>
</feature>
<feature type="compositionally biased region" description="Polar residues" evidence="1">
    <location>
        <begin position="461"/>
        <end position="470"/>
    </location>
</feature>
<keyword evidence="2" id="KW-0472">Membrane</keyword>
<evidence type="ECO:0000313" key="4">
    <source>
        <dbReference type="Proteomes" id="UP000887574"/>
    </source>
</evidence>
<protein>
    <submittedName>
        <fullName evidence="5">Uncharacterized protein</fullName>
    </submittedName>
</protein>
<keyword evidence="2" id="KW-0812">Transmembrane</keyword>
<feature type="transmembrane region" description="Helical" evidence="2">
    <location>
        <begin position="84"/>
        <end position="106"/>
    </location>
</feature>
<dbReference type="PANTHER" id="PTHR23302:SF65">
    <property type="entry name" value="TRANSMEMBRANE CHANNEL-LIKE PROTEIN 2"/>
    <property type="match status" value="1"/>
</dbReference>
<feature type="compositionally biased region" description="Low complexity" evidence="1">
    <location>
        <begin position="779"/>
        <end position="794"/>
    </location>
</feature>
<dbReference type="AlphaFoldDB" id="A0A915EGB1"/>
<feature type="region of interest" description="Disordered" evidence="1">
    <location>
        <begin position="358"/>
        <end position="644"/>
    </location>
</feature>
<dbReference type="GO" id="GO:0005886">
    <property type="term" value="C:plasma membrane"/>
    <property type="evidence" value="ECO:0007669"/>
    <property type="project" value="InterPro"/>
</dbReference>
<evidence type="ECO:0000313" key="5">
    <source>
        <dbReference type="WBParaSite" id="jg604"/>
    </source>
</evidence>
<evidence type="ECO:0000256" key="3">
    <source>
        <dbReference type="SAM" id="SignalP"/>
    </source>
</evidence>
<feature type="compositionally biased region" description="Basic and acidic residues" evidence="1">
    <location>
        <begin position="200"/>
        <end position="209"/>
    </location>
</feature>
<feature type="compositionally biased region" description="Polar residues" evidence="1">
    <location>
        <begin position="251"/>
        <end position="275"/>
    </location>
</feature>
<dbReference type="WBParaSite" id="jg604">
    <property type="protein sequence ID" value="jg604"/>
    <property type="gene ID" value="jg604"/>
</dbReference>
<keyword evidence="4" id="KW-1185">Reference proteome</keyword>
<feature type="compositionally biased region" description="Polar residues" evidence="1">
    <location>
        <begin position="186"/>
        <end position="197"/>
    </location>
</feature>
<feature type="compositionally biased region" description="Low complexity" evidence="1">
    <location>
        <begin position="859"/>
        <end position="868"/>
    </location>
</feature>
<feature type="compositionally biased region" description="Low complexity" evidence="1">
    <location>
        <begin position="481"/>
        <end position="495"/>
    </location>
</feature>
<feature type="compositionally biased region" description="Acidic residues" evidence="1">
    <location>
        <begin position="276"/>
        <end position="285"/>
    </location>
</feature>
<feature type="region of interest" description="Disordered" evidence="1">
    <location>
        <begin position="713"/>
        <end position="868"/>
    </location>
</feature>
<feature type="compositionally biased region" description="Basic and acidic residues" evidence="1">
    <location>
        <begin position="537"/>
        <end position="548"/>
    </location>
</feature>
<dbReference type="PANTHER" id="PTHR23302">
    <property type="entry name" value="TRANSMEMBRANE CHANNEL-RELATED"/>
    <property type="match status" value="1"/>
</dbReference>
<reference evidence="5" key="1">
    <citation type="submission" date="2022-11" db="UniProtKB">
        <authorList>
            <consortium name="WormBaseParasite"/>
        </authorList>
    </citation>
    <scope>IDENTIFICATION</scope>
</reference>
<dbReference type="GO" id="GO:0008381">
    <property type="term" value="F:mechanosensitive monoatomic ion channel activity"/>
    <property type="evidence" value="ECO:0007669"/>
    <property type="project" value="TreeGrafter"/>
</dbReference>
<feature type="chain" id="PRO_5036811143" evidence="3">
    <location>
        <begin position="42"/>
        <end position="868"/>
    </location>
</feature>